<evidence type="ECO:0000256" key="5">
    <source>
        <dbReference type="PROSITE-ProRule" id="PRU10099"/>
    </source>
</evidence>
<evidence type="ECO:0000256" key="3">
    <source>
        <dbReference type="PIRSR" id="PIRSR001220-1"/>
    </source>
</evidence>
<dbReference type="InterPro" id="IPR027474">
    <property type="entry name" value="L-asparaginase_N"/>
</dbReference>
<dbReference type="PROSITE" id="PS00917">
    <property type="entry name" value="ASN_GLN_ASE_2"/>
    <property type="match status" value="1"/>
</dbReference>
<feature type="active site" evidence="6">
    <location>
        <position position="115"/>
    </location>
</feature>
<dbReference type="PIRSF" id="PIRSF001220">
    <property type="entry name" value="L-ASNase_gatD"/>
    <property type="match status" value="1"/>
</dbReference>
<dbReference type="PANTHER" id="PTHR11707">
    <property type="entry name" value="L-ASPARAGINASE"/>
    <property type="match status" value="1"/>
</dbReference>
<dbReference type="InterPro" id="IPR040919">
    <property type="entry name" value="Asparaginase_C"/>
</dbReference>
<dbReference type="InterPro" id="IPR004550">
    <property type="entry name" value="AsnASE_II"/>
</dbReference>
<reference evidence="11 12" key="1">
    <citation type="submission" date="2019-10" db="EMBL/GenBank/DDBJ databases">
        <title>Vibrio sp. nov. isolated from a shrimp pond.</title>
        <authorList>
            <person name="Gomez-Gil B."/>
            <person name="Enciso-Ibarra J."/>
            <person name="Enciso-Ibarra K."/>
            <person name="Bolan-Mejia C."/>
        </authorList>
    </citation>
    <scope>NUCLEOTIDE SEQUENCE [LARGE SCALE GENOMIC DNA]</scope>
    <source>
        <strain evidence="11 12">CAIM 722</strain>
    </source>
</reference>
<feature type="signal peptide" evidence="8">
    <location>
        <begin position="1"/>
        <end position="21"/>
    </location>
</feature>
<dbReference type="SMART" id="SM00870">
    <property type="entry name" value="Asparaginase"/>
    <property type="match status" value="1"/>
</dbReference>
<dbReference type="AlphaFoldDB" id="A0A7X4LKU7"/>
<dbReference type="PANTHER" id="PTHR11707:SF28">
    <property type="entry name" value="60 KDA LYSOPHOSPHOLIPASE"/>
    <property type="match status" value="1"/>
</dbReference>
<comment type="caution">
    <text evidence="11">The sequence shown here is derived from an EMBL/GenBank/DDBJ whole genome shotgun (WGS) entry which is preliminary data.</text>
</comment>
<proteinExistence type="inferred from homology"/>
<evidence type="ECO:0000259" key="9">
    <source>
        <dbReference type="Pfam" id="PF00710"/>
    </source>
</evidence>
<dbReference type="GO" id="GO:0004067">
    <property type="term" value="F:asparaginase activity"/>
    <property type="evidence" value="ECO:0007669"/>
    <property type="project" value="UniProtKB-UniRule"/>
</dbReference>
<keyword evidence="8" id="KW-0732">Signal</keyword>
<evidence type="ECO:0000313" key="12">
    <source>
        <dbReference type="Proteomes" id="UP000462621"/>
    </source>
</evidence>
<name>A0A7X4LKU7_9VIBR</name>
<dbReference type="NCBIfam" id="TIGR00520">
    <property type="entry name" value="asnASE_II"/>
    <property type="match status" value="1"/>
</dbReference>
<sequence>MKIKTVVLAIACLMGSSWVQAAEQPHVTIYATGGTIAGASKSNIDSTDYKAGSLGVDKLIQAVPEIKQFADVSGVQIANVGSPDVNQKTLLSMTKAINKDLAKPSTHGVVVTHGTDTLEETAFFLDMTVNSDKPVVIVGAMRPATAISADGAMNLYDAVKLASVDAAKGRGAMVAMNDRISPAYYVTKTNTHAVETFAAPEQGYIGGFISGQPYFYYADTKPINKPHFDITNVTTLPKVVILYSYQDQSGELLKDAIKDGAKGIVIAGTGDGSTPSWIQDTIKQAMKDGIPVVVASRVPTGYVSTHENAIGSGFYNPQKSKIILELALAKGEKIPQIRHYFAQL</sequence>
<feature type="chain" id="PRO_5031022006" evidence="8">
    <location>
        <begin position="22"/>
        <end position="344"/>
    </location>
</feature>
<evidence type="ECO:0000256" key="8">
    <source>
        <dbReference type="SAM" id="SignalP"/>
    </source>
</evidence>
<feature type="binding site" evidence="4">
    <location>
        <begin position="115"/>
        <end position="116"/>
    </location>
    <ligand>
        <name>substrate</name>
    </ligand>
</feature>
<evidence type="ECO:0000256" key="7">
    <source>
        <dbReference type="RuleBase" id="RU004456"/>
    </source>
</evidence>
<dbReference type="Gene3D" id="3.40.50.1170">
    <property type="entry name" value="L-asparaginase, N-terminal domain"/>
    <property type="match status" value="1"/>
</dbReference>
<protein>
    <submittedName>
        <fullName evidence="11">Type II asparaginase</fullName>
        <ecNumber evidence="11">3.5.1.1</ecNumber>
    </submittedName>
</protein>
<dbReference type="PROSITE" id="PS00144">
    <property type="entry name" value="ASN_GLN_ASE_1"/>
    <property type="match status" value="1"/>
</dbReference>
<dbReference type="CDD" id="cd08964">
    <property type="entry name" value="L-asparaginase_II"/>
    <property type="match status" value="1"/>
</dbReference>
<dbReference type="GO" id="GO:0006528">
    <property type="term" value="P:asparagine metabolic process"/>
    <property type="evidence" value="ECO:0007669"/>
    <property type="project" value="InterPro"/>
</dbReference>
<feature type="domain" description="Asparaginase/glutaminase C-terminal" evidence="10">
    <location>
        <begin position="238"/>
        <end position="341"/>
    </location>
</feature>
<organism evidence="11 12">
    <name type="scientific">Vibrio eleionomae</name>
    <dbReference type="NCBI Taxonomy" id="2653505"/>
    <lineage>
        <taxon>Bacteria</taxon>
        <taxon>Pseudomonadati</taxon>
        <taxon>Pseudomonadota</taxon>
        <taxon>Gammaproteobacteria</taxon>
        <taxon>Vibrionales</taxon>
        <taxon>Vibrionaceae</taxon>
        <taxon>Vibrio</taxon>
    </lineage>
</organism>
<dbReference type="PROSITE" id="PS51732">
    <property type="entry name" value="ASN_GLN_ASE_3"/>
    <property type="match status" value="1"/>
</dbReference>
<evidence type="ECO:0000259" key="10">
    <source>
        <dbReference type="Pfam" id="PF17763"/>
    </source>
</evidence>
<dbReference type="Pfam" id="PF17763">
    <property type="entry name" value="Asparaginase_C"/>
    <property type="match status" value="1"/>
</dbReference>
<feature type="active site" evidence="5">
    <location>
        <position position="35"/>
    </location>
</feature>
<evidence type="ECO:0000256" key="6">
    <source>
        <dbReference type="PROSITE-ProRule" id="PRU10100"/>
    </source>
</evidence>
<evidence type="ECO:0000256" key="1">
    <source>
        <dbReference type="ARBA" id="ARBA00010518"/>
    </source>
</evidence>
<dbReference type="EC" id="3.5.1.1" evidence="11"/>
<evidence type="ECO:0000256" key="2">
    <source>
        <dbReference type="ARBA" id="ARBA00022801"/>
    </source>
</evidence>
<dbReference type="PIRSF" id="PIRSF500176">
    <property type="entry name" value="L_ASNase"/>
    <property type="match status" value="1"/>
</dbReference>
<dbReference type="EMBL" id="WEKT01000017">
    <property type="protein sequence ID" value="MZI93749.1"/>
    <property type="molecule type" value="Genomic_DNA"/>
</dbReference>
<accession>A0A7X4LKU7</accession>
<dbReference type="InterPro" id="IPR027475">
    <property type="entry name" value="Asparaginase/glutaminase_AS2"/>
</dbReference>
<dbReference type="PRINTS" id="PR00139">
    <property type="entry name" value="ASNGLNASE"/>
</dbReference>
<dbReference type="RefSeq" id="WP_161155509.1">
    <property type="nucleotide sequence ID" value="NZ_WEKT01000017.1"/>
</dbReference>
<dbReference type="InterPro" id="IPR037152">
    <property type="entry name" value="L-asparaginase_N_sf"/>
</dbReference>
<feature type="active site" description="O-isoaspartyl threonine intermediate" evidence="3">
    <location>
        <position position="35"/>
    </location>
</feature>
<dbReference type="FunFam" id="3.40.50.1170:FF:000001">
    <property type="entry name" value="L-asparaginase 2"/>
    <property type="match status" value="1"/>
</dbReference>
<dbReference type="Gene3D" id="3.40.50.40">
    <property type="match status" value="1"/>
</dbReference>
<evidence type="ECO:0000256" key="4">
    <source>
        <dbReference type="PIRSR" id="PIRSR001220-2"/>
    </source>
</evidence>
<keyword evidence="2 11" id="KW-0378">Hydrolase</keyword>
<feature type="domain" description="L-asparaginase N-terminal" evidence="9">
    <location>
        <begin position="26"/>
        <end position="217"/>
    </location>
</feature>
<feature type="binding site" evidence="4">
    <location>
        <position position="82"/>
    </location>
    <ligand>
        <name>substrate</name>
    </ligand>
</feature>
<comment type="similarity">
    <text evidence="1 7">Belongs to the asparaginase 1 family.</text>
</comment>
<keyword evidence="12" id="KW-1185">Reference proteome</keyword>
<evidence type="ECO:0000313" key="11">
    <source>
        <dbReference type="EMBL" id="MZI93749.1"/>
    </source>
</evidence>
<dbReference type="SUPFAM" id="SSF53774">
    <property type="entry name" value="Glutaminase/Asparaginase"/>
    <property type="match status" value="1"/>
</dbReference>
<dbReference type="InterPro" id="IPR036152">
    <property type="entry name" value="Asp/glu_Ase-like_sf"/>
</dbReference>
<dbReference type="InterPro" id="IPR006034">
    <property type="entry name" value="Asparaginase/glutaminase-like"/>
</dbReference>
<dbReference type="InterPro" id="IPR027473">
    <property type="entry name" value="L-asparaginase_C"/>
</dbReference>
<dbReference type="InterPro" id="IPR020827">
    <property type="entry name" value="Asparaginase/glutaminase_AS1"/>
</dbReference>
<dbReference type="Proteomes" id="UP000462621">
    <property type="component" value="Unassembled WGS sequence"/>
</dbReference>
<gene>
    <name evidence="11" type="ORF">F9817_11150</name>
</gene>
<dbReference type="Pfam" id="PF00710">
    <property type="entry name" value="Asparaginase"/>
    <property type="match status" value="1"/>
</dbReference>